<feature type="domain" description="4Fe-4S ferredoxin-type" evidence="1">
    <location>
        <begin position="197"/>
        <end position="226"/>
    </location>
</feature>
<dbReference type="RefSeq" id="WP_100815259.1">
    <property type="nucleotide sequence ID" value="NZ_CP017803.1"/>
</dbReference>
<proteinExistence type="predicted"/>
<organism evidence="2 3">
    <name type="scientific">Methanobrevibacter smithii</name>
    <dbReference type="NCBI Taxonomy" id="2173"/>
    <lineage>
        <taxon>Archaea</taxon>
        <taxon>Methanobacteriati</taxon>
        <taxon>Methanobacteriota</taxon>
        <taxon>Methanomada group</taxon>
        <taxon>Methanobacteria</taxon>
        <taxon>Methanobacteriales</taxon>
        <taxon>Methanobacteriaceae</taxon>
        <taxon>Methanobrevibacter</taxon>
    </lineage>
</organism>
<evidence type="ECO:0000313" key="3">
    <source>
        <dbReference type="Proteomes" id="UP000232133"/>
    </source>
</evidence>
<feature type="domain" description="4Fe-4S ferredoxin-type" evidence="1">
    <location>
        <begin position="227"/>
        <end position="256"/>
    </location>
</feature>
<dbReference type="PROSITE" id="PS51379">
    <property type="entry name" value="4FE4S_FER_2"/>
    <property type="match status" value="2"/>
</dbReference>
<evidence type="ECO:0000313" key="2">
    <source>
        <dbReference type="EMBL" id="ATZ59288.1"/>
    </source>
</evidence>
<dbReference type="SUPFAM" id="SSF54862">
    <property type="entry name" value="4Fe-4S ferredoxins"/>
    <property type="match status" value="1"/>
</dbReference>
<sequence>MRKISFADISIFIVNYIFNWRFRIAKLTKQSKIIRKIIDKGLFEDDDVTVIPNTIKINKTIEAEKSEFIPTDILKEVIEKIDDIVIMNSCLCRTSNNCKDYPQDIGCIFLGPTSRKIPQNLCHKASKKEAQDHVDKADAAGLSHIIGRNKIDSIWMNVKPKEGLLTICHCCPCCCLWKVIPQLDDKISDKMHKLDGVEIAIDNSKCIDCMKCLNEICMSEAISFKDNAIQINQNKCRGCGLCVNICKQNAITLKYNDKSIDSIVYKLHNLVEL</sequence>
<name>A0A2H4U596_METSM</name>
<reference evidence="2 3" key="1">
    <citation type="submission" date="2016-10" db="EMBL/GenBank/DDBJ databases">
        <authorList>
            <person name="Varghese N."/>
        </authorList>
    </citation>
    <scope>NUCLEOTIDE SEQUENCE [LARGE SCALE GENOMIC DNA]</scope>
    <source>
        <strain evidence="2 3">KB11</strain>
    </source>
</reference>
<evidence type="ECO:0000259" key="1">
    <source>
        <dbReference type="PROSITE" id="PS51379"/>
    </source>
</evidence>
<protein>
    <submittedName>
        <fullName evidence="2">Ferredoxin</fullName>
    </submittedName>
</protein>
<dbReference type="Proteomes" id="UP000232133">
    <property type="component" value="Chromosome"/>
</dbReference>
<dbReference type="InterPro" id="IPR017896">
    <property type="entry name" value="4Fe4S_Fe-S-bd"/>
</dbReference>
<dbReference type="GeneID" id="35118131"/>
<gene>
    <name evidence="2" type="ORF">BK798_02095</name>
</gene>
<dbReference type="EMBL" id="CP017803">
    <property type="protein sequence ID" value="ATZ59288.1"/>
    <property type="molecule type" value="Genomic_DNA"/>
</dbReference>
<dbReference type="Pfam" id="PF00037">
    <property type="entry name" value="Fer4"/>
    <property type="match status" value="1"/>
</dbReference>
<dbReference type="Gene3D" id="3.30.70.20">
    <property type="match status" value="1"/>
</dbReference>
<accession>A0A2H4U596</accession>
<dbReference type="AlphaFoldDB" id="A0A2H4U596"/>